<evidence type="ECO:0000259" key="3">
    <source>
        <dbReference type="Pfam" id="PF23227"/>
    </source>
</evidence>
<dbReference type="InterPro" id="IPR011989">
    <property type="entry name" value="ARM-like"/>
</dbReference>
<gene>
    <name evidence="4" type="ORF">ASZ78_010389</name>
</gene>
<dbReference type="Pfam" id="PF21047">
    <property type="entry name" value="HEAT_Maestro"/>
    <property type="match status" value="1"/>
</dbReference>
<dbReference type="Pfam" id="PF23227">
    <property type="entry name" value="HEAT_MROH2B_C"/>
    <property type="match status" value="1"/>
</dbReference>
<protein>
    <submittedName>
        <fullName evidence="4">Uncharacterized protein</fullName>
    </submittedName>
</protein>
<dbReference type="Gene3D" id="1.25.10.10">
    <property type="entry name" value="Leucine-rich Repeat Variant"/>
    <property type="match status" value="1"/>
</dbReference>
<feature type="domain" description="Maestro/Maestro-like HEAT-repeats" evidence="3">
    <location>
        <begin position="444"/>
        <end position="636"/>
    </location>
</feature>
<evidence type="ECO:0000256" key="1">
    <source>
        <dbReference type="ARBA" id="ARBA00022737"/>
    </source>
</evidence>
<sequence>MHADADWLPVSEEEKEALDYIEAYIKGTEKDEMRTTMFLESICKLCKMREEKALSESPSIFCHRKGLAEEIKEMVENKPIEQMCTAMLAITALSELKAVREDKIIPLLNACFKSVFYLPPKEDLNIELYDHVLLPFTTSESKIVRERAIERIWKLCGFLASSFCPKFDMSSLPFSFLPQPLKEFLQPDQRTVVVLMTLEKTTGNCSTEDQDYARIILEMVLQDPVTWLMDVSRLRLDCHALPSTALEHPKPFKGSEEQWDWEKYQWQQGKWLQHSCSNILPVSSQQVPEILGSIHRNLKKNQGSLQQTVLRLLDKLICHFPRDVTLSVLVHLPESDSTTLEIWKGMLSSPQSSGRVLEELFFVLKEENFTRIPTEISLLRQTVMPPTEENLKELCKPAVLQTLLKTKSLPILWLVLRGLDLLSQRPETGGQCSLDEKEIVCFGQAKEIRALVPNMFTVLSDDANIALKLLTVFRNTLNQLGKREASSFALELSENLLPLFNHVSSEVRECSIHLFKDLMEAVVLWHWGNMKENVRRGLLPLLFRWSDETPSVAQASREALVACAKFLKWKKLKHRAREENKEGIMKCLMQQGRKTAERYLWQSLPYLRDSQSSVRCEAIEFIGLAVQQCRDQSEEKLNEIYSGE</sequence>
<organism evidence="4 5">
    <name type="scientific">Callipepla squamata</name>
    <name type="common">Scaled quail</name>
    <dbReference type="NCBI Taxonomy" id="9009"/>
    <lineage>
        <taxon>Eukaryota</taxon>
        <taxon>Metazoa</taxon>
        <taxon>Chordata</taxon>
        <taxon>Craniata</taxon>
        <taxon>Vertebrata</taxon>
        <taxon>Euteleostomi</taxon>
        <taxon>Archelosauria</taxon>
        <taxon>Archosauria</taxon>
        <taxon>Dinosauria</taxon>
        <taxon>Saurischia</taxon>
        <taxon>Theropoda</taxon>
        <taxon>Coelurosauria</taxon>
        <taxon>Aves</taxon>
        <taxon>Neognathae</taxon>
        <taxon>Galloanserae</taxon>
        <taxon>Galliformes</taxon>
        <taxon>Odontophoridae</taxon>
        <taxon>Callipepla</taxon>
    </lineage>
</organism>
<dbReference type="Proteomes" id="UP000198323">
    <property type="component" value="Unassembled WGS sequence"/>
</dbReference>
<reference evidence="4 5" key="1">
    <citation type="submission" date="2016-07" db="EMBL/GenBank/DDBJ databases">
        <title>Disparate Historic Effective Population Sizes Predicted by Modern Levels of Genome Diversity for the Scaled Quail (Callipepla squamata) and the Northern Bobwhite (Colinus virginianus): Inferences from First and Second Generation Draft Genome Assemblies for Sympatric New World Quail.</title>
        <authorList>
            <person name="Oldeschulte D.L."/>
            <person name="Halley Y.A."/>
            <person name="Bhattarai E.K."/>
            <person name="Brashear W.A."/>
            <person name="Hill J."/>
            <person name="Metz R.P."/>
            <person name="Johnson C.D."/>
            <person name="Rollins D."/>
            <person name="Peterson M.J."/>
            <person name="Bickhart D.M."/>
            <person name="Decker J.E."/>
            <person name="Seabury C.M."/>
        </authorList>
    </citation>
    <scope>NUCLEOTIDE SEQUENCE [LARGE SCALE GENOMIC DNA]</scope>
    <source>
        <strain evidence="4 5">Texas</strain>
        <tissue evidence="4">Leg muscle</tissue>
    </source>
</reference>
<evidence type="ECO:0000259" key="2">
    <source>
        <dbReference type="Pfam" id="PF21047"/>
    </source>
</evidence>
<keyword evidence="5" id="KW-1185">Reference proteome</keyword>
<comment type="caution">
    <text evidence="4">The sequence shown here is derived from an EMBL/GenBank/DDBJ whole genome shotgun (WGS) entry which is preliminary data.</text>
</comment>
<dbReference type="OrthoDB" id="9120683at2759"/>
<accession>A0A226NAY5</accession>
<dbReference type="PANTHER" id="PTHR23120:SF42">
    <property type="entry name" value="MAESTRO HEAT-LIKE REPEAT FAMILY MEMBER 3"/>
    <property type="match status" value="1"/>
</dbReference>
<dbReference type="InterPro" id="IPR048465">
    <property type="entry name" value="Maestro-like_HEAT"/>
</dbReference>
<dbReference type="EMBL" id="MCFN01000111">
    <property type="protein sequence ID" value="OXB64796.1"/>
    <property type="molecule type" value="Genomic_DNA"/>
</dbReference>
<dbReference type="InterPro" id="IPR055406">
    <property type="entry name" value="HEAT_Maestro"/>
</dbReference>
<dbReference type="InterPro" id="IPR016024">
    <property type="entry name" value="ARM-type_fold"/>
</dbReference>
<evidence type="ECO:0000313" key="5">
    <source>
        <dbReference type="Proteomes" id="UP000198323"/>
    </source>
</evidence>
<feature type="domain" description="Maestro-like HEAT-repeats" evidence="2">
    <location>
        <begin position="284"/>
        <end position="357"/>
    </location>
</feature>
<dbReference type="GO" id="GO:0005737">
    <property type="term" value="C:cytoplasm"/>
    <property type="evidence" value="ECO:0007669"/>
    <property type="project" value="TreeGrafter"/>
</dbReference>
<dbReference type="PANTHER" id="PTHR23120">
    <property type="entry name" value="MAESTRO-RELATED HEAT DOMAIN-CONTAINING"/>
    <property type="match status" value="1"/>
</dbReference>
<name>A0A226NAY5_CALSU</name>
<dbReference type="InterPro" id="IPR045206">
    <property type="entry name" value="Maestro_heat-like_prot"/>
</dbReference>
<proteinExistence type="predicted"/>
<dbReference type="SUPFAM" id="SSF48371">
    <property type="entry name" value="ARM repeat"/>
    <property type="match status" value="1"/>
</dbReference>
<evidence type="ECO:0000313" key="4">
    <source>
        <dbReference type="EMBL" id="OXB64796.1"/>
    </source>
</evidence>
<keyword evidence="1" id="KW-0677">Repeat</keyword>
<dbReference type="AlphaFoldDB" id="A0A226NAY5"/>